<sequence>MAELALAIIPLGLKTCSGLVSYLAGLKNRNDALARLTRQAESLEGSFRLLDAFLKRGQLEPTASQAAANALSCLKYCEDGLKDLRDFEQKLSSPVAPTKVQDKMKEGFRKLRYPLQQSQLEQLEKTLDHLCTPLNLAAQSLQL</sequence>
<evidence type="ECO:0008006" key="3">
    <source>
        <dbReference type="Google" id="ProtNLM"/>
    </source>
</evidence>
<protein>
    <recommendedName>
        <fullName evidence="3">Fungal N-terminal domain-containing protein</fullName>
    </recommendedName>
</protein>
<keyword evidence="2" id="KW-1185">Reference proteome</keyword>
<dbReference type="EMBL" id="JAOQAZ010000024">
    <property type="protein sequence ID" value="KAJ4253413.1"/>
    <property type="molecule type" value="Genomic_DNA"/>
</dbReference>
<proteinExistence type="predicted"/>
<accession>A0A9W8RRH7</accession>
<evidence type="ECO:0000313" key="1">
    <source>
        <dbReference type="EMBL" id="KAJ4253413.1"/>
    </source>
</evidence>
<dbReference type="Proteomes" id="UP001152049">
    <property type="component" value="Unassembled WGS sequence"/>
</dbReference>
<dbReference type="AlphaFoldDB" id="A0A9W8RRH7"/>
<comment type="caution">
    <text evidence="1">The sequence shown here is derived from an EMBL/GenBank/DDBJ whole genome shotgun (WGS) entry which is preliminary data.</text>
</comment>
<evidence type="ECO:0000313" key="2">
    <source>
        <dbReference type="Proteomes" id="UP001152049"/>
    </source>
</evidence>
<name>A0A9W8RRH7_9HYPO</name>
<organism evidence="1 2">
    <name type="scientific">Fusarium torreyae</name>
    <dbReference type="NCBI Taxonomy" id="1237075"/>
    <lineage>
        <taxon>Eukaryota</taxon>
        <taxon>Fungi</taxon>
        <taxon>Dikarya</taxon>
        <taxon>Ascomycota</taxon>
        <taxon>Pezizomycotina</taxon>
        <taxon>Sordariomycetes</taxon>
        <taxon>Hypocreomycetidae</taxon>
        <taxon>Hypocreales</taxon>
        <taxon>Nectriaceae</taxon>
        <taxon>Fusarium</taxon>
    </lineage>
</organism>
<reference evidence="1" key="1">
    <citation type="submission" date="2022-09" db="EMBL/GenBank/DDBJ databases">
        <title>Fusarium specimens isolated from Avocado Roots.</title>
        <authorList>
            <person name="Stajich J."/>
            <person name="Roper C."/>
            <person name="Heimlech-Rivalta G."/>
        </authorList>
    </citation>
    <scope>NUCLEOTIDE SEQUENCE</scope>
    <source>
        <strain evidence="1">CF00136</strain>
    </source>
</reference>
<dbReference type="OrthoDB" id="1577640at2759"/>
<gene>
    <name evidence="1" type="ORF">NW762_010571</name>
</gene>